<dbReference type="InterPro" id="IPR003439">
    <property type="entry name" value="ABC_transporter-like_ATP-bd"/>
</dbReference>
<evidence type="ECO:0000256" key="1">
    <source>
        <dbReference type="ARBA" id="ARBA00004651"/>
    </source>
</evidence>
<dbReference type="PROSITE" id="PS50893">
    <property type="entry name" value="ABC_TRANSPORTER_2"/>
    <property type="match status" value="1"/>
</dbReference>
<keyword evidence="5 7" id="KW-1133">Transmembrane helix</keyword>
<dbReference type="Gene3D" id="1.20.1560.10">
    <property type="entry name" value="ABC transporter type 1, transmembrane domain"/>
    <property type="match status" value="1"/>
</dbReference>
<evidence type="ECO:0000313" key="10">
    <source>
        <dbReference type="EMBL" id="BBH52054.1"/>
    </source>
</evidence>
<evidence type="ECO:0000313" key="11">
    <source>
        <dbReference type="Proteomes" id="UP000291236"/>
    </source>
</evidence>
<evidence type="ECO:0000256" key="4">
    <source>
        <dbReference type="ARBA" id="ARBA00022840"/>
    </source>
</evidence>
<keyword evidence="4" id="KW-0067">ATP-binding</keyword>
<dbReference type="AlphaFoldDB" id="A0A4P2VJK4"/>
<name>A0A4P2VJK4_FLUSA</name>
<evidence type="ECO:0000256" key="6">
    <source>
        <dbReference type="ARBA" id="ARBA00023136"/>
    </source>
</evidence>
<proteinExistence type="predicted"/>
<evidence type="ECO:0000259" key="8">
    <source>
        <dbReference type="PROSITE" id="PS50893"/>
    </source>
</evidence>
<feature type="transmembrane region" description="Helical" evidence="7">
    <location>
        <begin position="228"/>
        <end position="246"/>
    </location>
</feature>
<dbReference type="InterPro" id="IPR003593">
    <property type="entry name" value="AAA+_ATPase"/>
</dbReference>
<feature type="transmembrane region" description="Helical" evidence="7">
    <location>
        <begin position="200"/>
        <end position="222"/>
    </location>
</feature>
<organism evidence="10 11">
    <name type="scientific">Fluviispira sanaruensis</name>
    <dbReference type="NCBI Taxonomy" id="2493639"/>
    <lineage>
        <taxon>Bacteria</taxon>
        <taxon>Pseudomonadati</taxon>
        <taxon>Bdellovibrionota</taxon>
        <taxon>Oligoflexia</taxon>
        <taxon>Silvanigrellales</taxon>
        <taxon>Silvanigrellaceae</taxon>
        <taxon>Fluviispira</taxon>
    </lineage>
</organism>
<dbReference type="GO" id="GO:0005886">
    <property type="term" value="C:plasma membrane"/>
    <property type="evidence" value="ECO:0007669"/>
    <property type="project" value="UniProtKB-SubCell"/>
</dbReference>
<dbReference type="SUPFAM" id="SSF90123">
    <property type="entry name" value="ABC transporter transmembrane region"/>
    <property type="match status" value="1"/>
</dbReference>
<evidence type="ECO:0000256" key="7">
    <source>
        <dbReference type="SAM" id="Phobius"/>
    </source>
</evidence>
<dbReference type="PROSITE" id="PS00211">
    <property type="entry name" value="ABC_TRANSPORTER_1"/>
    <property type="match status" value="1"/>
</dbReference>
<accession>A0A4P2VJK4</accession>
<reference evidence="10 11" key="1">
    <citation type="submission" date="2018-12" db="EMBL/GenBank/DDBJ databases">
        <title>Rubrispira sanarue gen. nov., sp., nov., a member of the order Silvanigrellales, isolated from a brackish lake in Hamamatsu Japan.</title>
        <authorList>
            <person name="Maejima Y."/>
            <person name="Iino T."/>
            <person name="Muraguchi Y."/>
            <person name="Fukuda K."/>
            <person name="Nojiri H."/>
            <person name="Ohkuma M."/>
            <person name="Moriuchi R."/>
            <person name="Dohra H."/>
            <person name="Kimbara K."/>
            <person name="Shintani M."/>
        </authorList>
    </citation>
    <scope>NUCLEOTIDE SEQUENCE [LARGE SCALE GENOMIC DNA]</scope>
    <source>
        <strain evidence="10 11">RF1110005</strain>
    </source>
</reference>
<dbReference type="EMBL" id="AP019368">
    <property type="protein sequence ID" value="BBH52054.1"/>
    <property type="molecule type" value="Genomic_DNA"/>
</dbReference>
<dbReference type="Pfam" id="PF00005">
    <property type="entry name" value="ABC_tran"/>
    <property type="match status" value="1"/>
</dbReference>
<dbReference type="PANTHER" id="PTHR43394">
    <property type="entry name" value="ATP-DEPENDENT PERMEASE MDL1, MITOCHONDRIAL"/>
    <property type="match status" value="1"/>
</dbReference>
<dbReference type="GO" id="GO:0005524">
    <property type="term" value="F:ATP binding"/>
    <property type="evidence" value="ECO:0007669"/>
    <property type="project" value="UniProtKB-KW"/>
</dbReference>
<dbReference type="InterPro" id="IPR011527">
    <property type="entry name" value="ABC1_TM_dom"/>
</dbReference>
<gene>
    <name evidence="10" type="primary">mdlB</name>
    <name evidence="10" type="ORF">JCM31447_04910</name>
</gene>
<evidence type="ECO:0000256" key="5">
    <source>
        <dbReference type="ARBA" id="ARBA00022989"/>
    </source>
</evidence>
<dbReference type="GO" id="GO:0015421">
    <property type="term" value="F:ABC-type oligopeptide transporter activity"/>
    <property type="evidence" value="ECO:0007669"/>
    <property type="project" value="TreeGrafter"/>
</dbReference>
<dbReference type="GO" id="GO:0016887">
    <property type="term" value="F:ATP hydrolysis activity"/>
    <property type="evidence" value="ECO:0007669"/>
    <property type="project" value="InterPro"/>
</dbReference>
<feature type="domain" description="ABC transporter" evidence="8">
    <location>
        <begin position="300"/>
        <end position="513"/>
    </location>
</feature>
<evidence type="ECO:0000259" key="9">
    <source>
        <dbReference type="PROSITE" id="PS50929"/>
    </source>
</evidence>
<comment type="subcellular location">
    <subcellularLocation>
        <location evidence="1">Cell membrane</location>
        <topology evidence="1">Multi-pass membrane protein</topology>
    </subcellularLocation>
</comment>
<dbReference type="InterPro" id="IPR027417">
    <property type="entry name" value="P-loop_NTPase"/>
</dbReference>
<feature type="transmembrane region" description="Helical" evidence="7">
    <location>
        <begin position="12"/>
        <end position="35"/>
    </location>
</feature>
<dbReference type="PANTHER" id="PTHR43394:SF1">
    <property type="entry name" value="ATP-BINDING CASSETTE SUB-FAMILY B MEMBER 10, MITOCHONDRIAL"/>
    <property type="match status" value="1"/>
</dbReference>
<sequence length="515" mass="58300">MGIGGNDLIKDTTSVIIIPLILIYFAITILNPLIIQLTELCFQRMQVFIKARVASAILTMPYDNFSQYEKGYYTSVYTKDTYLFAQFNTKKLLPNLSLLIRLILSCILISLLDFRTICIEIFALSVILGFRKLNQVKLEAALPGMYIAFDKVTAFYHQIIDNAASIRMNRIANMYQLKYDNASEKLKNHNDFIYTTHGKISMLTAIVSFVTIIAILAMNYYYPAGSLSWVNLFLLFLLSREFFISADRMIEFFFEIDKCATSVERIRRMLEAAENLLVFKQSSWETPENTSSLDSKIVSLELNNIWFRYPFTSQGEKQWLFSELNLCFESGKIYGISGESGGGKSTLLHLIGGLYSPTQGSIVVKNAGSSVDTQIAHIGQRPFLLKGSIRENLCYDSFDSSTEELNKTLLEVGLLASLSQFSRGLETDLDEYLGGLSGGQIQRLEVARAMLRKATIYLFDEPTSGLDSESKEKILQVIERLRQENSIVIVASHDQSLLKLANVRLHVENNRIINK</sequence>
<evidence type="ECO:0000256" key="2">
    <source>
        <dbReference type="ARBA" id="ARBA00022692"/>
    </source>
</evidence>
<dbReference type="CDD" id="cd03228">
    <property type="entry name" value="ABCC_MRP_Like"/>
    <property type="match status" value="1"/>
</dbReference>
<protein>
    <submittedName>
        <fullName evidence="10">ABC transporter permease</fullName>
    </submittedName>
</protein>
<dbReference type="InterPro" id="IPR036640">
    <property type="entry name" value="ABC1_TM_sf"/>
</dbReference>
<dbReference type="PROSITE" id="PS50929">
    <property type="entry name" value="ABC_TM1F"/>
    <property type="match status" value="1"/>
</dbReference>
<dbReference type="SUPFAM" id="SSF52540">
    <property type="entry name" value="P-loop containing nucleoside triphosphate hydrolases"/>
    <property type="match status" value="1"/>
</dbReference>
<keyword evidence="11" id="KW-1185">Reference proteome</keyword>
<keyword evidence="6 7" id="KW-0472">Membrane</keyword>
<dbReference type="KEGG" id="sbf:JCM31447_04910"/>
<evidence type="ECO:0000256" key="3">
    <source>
        <dbReference type="ARBA" id="ARBA00022741"/>
    </source>
</evidence>
<feature type="transmembrane region" description="Helical" evidence="7">
    <location>
        <begin position="98"/>
        <end position="128"/>
    </location>
</feature>
<feature type="domain" description="ABC transmembrane type-1" evidence="9">
    <location>
        <begin position="1"/>
        <end position="258"/>
    </location>
</feature>
<keyword evidence="3" id="KW-0547">Nucleotide-binding</keyword>
<dbReference type="InterPro" id="IPR039421">
    <property type="entry name" value="Type_1_exporter"/>
</dbReference>
<dbReference type="Proteomes" id="UP000291236">
    <property type="component" value="Chromosome"/>
</dbReference>
<keyword evidence="2 7" id="KW-0812">Transmembrane</keyword>
<dbReference type="SMART" id="SM00382">
    <property type="entry name" value="AAA"/>
    <property type="match status" value="1"/>
</dbReference>
<dbReference type="InterPro" id="IPR017871">
    <property type="entry name" value="ABC_transporter-like_CS"/>
</dbReference>
<dbReference type="Gene3D" id="3.40.50.300">
    <property type="entry name" value="P-loop containing nucleotide triphosphate hydrolases"/>
    <property type="match status" value="1"/>
</dbReference>